<dbReference type="OrthoDB" id="8864979at2759"/>
<reference evidence="1" key="1">
    <citation type="journal article" date="2021" name="Nat. Commun.">
        <title>Genetic determinants of endophytism in the Arabidopsis root mycobiome.</title>
        <authorList>
            <person name="Mesny F."/>
            <person name="Miyauchi S."/>
            <person name="Thiergart T."/>
            <person name="Pickel B."/>
            <person name="Atanasova L."/>
            <person name="Karlsson M."/>
            <person name="Huettel B."/>
            <person name="Barry K.W."/>
            <person name="Haridas S."/>
            <person name="Chen C."/>
            <person name="Bauer D."/>
            <person name="Andreopoulos W."/>
            <person name="Pangilinan J."/>
            <person name="LaButti K."/>
            <person name="Riley R."/>
            <person name="Lipzen A."/>
            <person name="Clum A."/>
            <person name="Drula E."/>
            <person name="Henrissat B."/>
            <person name="Kohler A."/>
            <person name="Grigoriev I.V."/>
            <person name="Martin F.M."/>
            <person name="Hacquard S."/>
        </authorList>
    </citation>
    <scope>NUCLEOTIDE SEQUENCE</scope>
    <source>
        <strain evidence="1">MPI-SDFR-AT-0073</strain>
    </source>
</reference>
<protein>
    <submittedName>
        <fullName evidence="1">Kinetochore complex Sim4 subunit Fta1-domain-containing protein</fullName>
    </submittedName>
</protein>
<dbReference type="EMBL" id="JAGPXC010000001">
    <property type="protein sequence ID" value="KAH6661018.1"/>
    <property type="molecule type" value="Genomic_DNA"/>
</dbReference>
<sequence>MDINKTFTVHCMRVASSVTAPDPSILSQRLRDYLAGDTVRGVEVSVDESTVGDSGTLNAIDWQVDEEDAEDIRHRVELAYEKSTFLVFVLLSRSLLLLYAPAPIRNAVVRFLAQTFDTRISPLIPNPATLISVFETWLGDGGLSTKKDVIIALGFGDKIPGEGLRSIDIAIPAEDVGGFVGEGENFSDNLAAYMDKHLALNMKHAGVRIVKIACGGFVLGGGKMKLLDEAASAVVLNGISLEHI</sequence>
<dbReference type="Proteomes" id="UP000758603">
    <property type="component" value="Unassembled WGS sequence"/>
</dbReference>
<dbReference type="RefSeq" id="XP_045965149.1">
    <property type="nucleotide sequence ID" value="XM_046106510.1"/>
</dbReference>
<dbReference type="AlphaFoldDB" id="A0A9P8UZ34"/>
<organism evidence="1 2">
    <name type="scientific">Truncatella angustata</name>
    <dbReference type="NCBI Taxonomy" id="152316"/>
    <lineage>
        <taxon>Eukaryota</taxon>
        <taxon>Fungi</taxon>
        <taxon>Dikarya</taxon>
        <taxon>Ascomycota</taxon>
        <taxon>Pezizomycotina</taxon>
        <taxon>Sordariomycetes</taxon>
        <taxon>Xylariomycetidae</taxon>
        <taxon>Amphisphaeriales</taxon>
        <taxon>Sporocadaceae</taxon>
        <taxon>Truncatella</taxon>
    </lineage>
</organism>
<dbReference type="InterPro" id="IPR025204">
    <property type="entry name" value="CENP-L"/>
</dbReference>
<accession>A0A9P8UZ34</accession>
<name>A0A9P8UZ34_9PEZI</name>
<evidence type="ECO:0000313" key="2">
    <source>
        <dbReference type="Proteomes" id="UP000758603"/>
    </source>
</evidence>
<dbReference type="GeneID" id="70135401"/>
<proteinExistence type="predicted"/>
<keyword evidence="2" id="KW-1185">Reference proteome</keyword>
<comment type="caution">
    <text evidence="1">The sequence shown here is derived from an EMBL/GenBank/DDBJ whole genome shotgun (WGS) entry which is preliminary data.</text>
</comment>
<dbReference type="Pfam" id="PF13092">
    <property type="entry name" value="CENP-L"/>
    <property type="match status" value="1"/>
</dbReference>
<gene>
    <name evidence="1" type="ORF">BKA67DRAFT_654162</name>
</gene>
<evidence type="ECO:0000313" key="1">
    <source>
        <dbReference type="EMBL" id="KAH6661018.1"/>
    </source>
</evidence>